<evidence type="ECO:0008006" key="4">
    <source>
        <dbReference type="Google" id="ProtNLM"/>
    </source>
</evidence>
<comment type="caution">
    <text evidence="2">The sequence shown here is derived from an EMBL/GenBank/DDBJ whole genome shotgun (WGS) entry which is preliminary data.</text>
</comment>
<evidence type="ECO:0000313" key="2">
    <source>
        <dbReference type="EMBL" id="KAL2040457.1"/>
    </source>
</evidence>
<evidence type="ECO:0000313" key="3">
    <source>
        <dbReference type="Proteomes" id="UP001590950"/>
    </source>
</evidence>
<feature type="transmembrane region" description="Helical" evidence="1">
    <location>
        <begin position="104"/>
        <end position="125"/>
    </location>
</feature>
<sequence>MEVPTYFPAKETSALTTKWLPETGWDGPNSAGVGPRALDGEKFTRFVEHGIDEFRPASWKGNDTYGGITKTPTLSATTVTAPDLCINPTNWENRLLCGEKVTTITFFLGLAFVCLLCALACWFILRASKKQTSEEDGIGPDYVEKLSMETQPPKYQRYQSASASRLKEKVLSASPANIWPRLDDMEKKEVVQYEPAGWRSARLVESRSRAARALATKLPKMPVAPPMGGS</sequence>
<name>A0ABR4A7U1_9LECA</name>
<evidence type="ECO:0000256" key="1">
    <source>
        <dbReference type="SAM" id="Phobius"/>
    </source>
</evidence>
<gene>
    <name evidence="2" type="ORF">N7G274_006900</name>
</gene>
<keyword evidence="1" id="KW-0472">Membrane</keyword>
<proteinExistence type="predicted"/>
<organism evidence="2 3">
    <name type="scientific">Stereocaulon virgatum</name>
    <dbReference type="NCBI Taxonomy" id="373712"/>
    <lineage>
        <taxon>Eukaryota</taxon>
        <taxon>Fungi</taxon>
        <taxon>Dikarya</taxon>
        <taxon>Ascomycota</taxon>
        <taxon>Pezizomycotina</taxon>
        <taxon>Lecanoromycetes</taxon>
        <taxon>OSLEUM clade</taxon>
        <taxon>Lecanoromycetidae</taxon>
        <taxon>Lecanorales</taxon>
        <taxon>Lecanorineae</taxon>
        <taxon>Stereocaulaceae</taxon>
        <taxon>Stereocaulon</taxon>
    </lineage>
</organism>
<protein>
    <recommendedName>
        <fullName evidence="4">Transmembrane protein</fullName>
    </recommendedName>
</protein>
<keyword evidence="3" id="KW-1185">Reference proteome</keyword>
<keyword evidence="1" id="KW-1133">Transmembrane helix</keyword>
<keyword evidence="1" id="KW-0812">Transmembrane</keyword>
<dbReference type="EMBL" id="JBEFKJ010000021">
    <property type="protein sequence ID" value="KAL2040457.1"/>
    <property type="molecule type" value="Genomic_DNA"/>
</dbReference>
<reference evidence="2 3" key="1">
    <citation type="submission" date="2024-09" db="EMBL/GenBank/DDBJ databases">
        <title>Rethinking Asexuality: The Enigmatic Case of Functional Sexual Genes in Lepraria (Stereocaulaceae).</title>
        <authorList>
            <person name="Doellman M."/>
            <person name="Sun Y."/>
            <person name="Barcenas-Pena A."/>
            <person name="Lumbsch H.T."/>
            <person name="Grewe F."/>
        </authorList>
    </citation>
    <scope>NUCLEOTIDE SEQUENCE [LARGE SCALE GENOMIC DNA]</scope>
    <source>
        <strain evidence="2 3">Mercado 3170</strain>
    </source>
</reference>
<accession>A0ABR4A7U1</accession>
<dbReference type="Proteomes" id="UP001590950">
    <property type="component" value="Unassembled WGS sequence"/>
</dbReference>